<comment type="similarity">
    <text evidence="1">Belongs to the LysR transcriptional regulatory family.</text>
</comment>
<dbReference type="SUPFAM" id="SSF46785">
    <property type="entry name" value="Winged helix' DNA-binding domain"/>
    <property type="match status" value="1"/>
</dbReference>
<dbReference type="HOGENOM" id="CLU_039613_39_0_6"/>
<dbReference type="AlphaFoldDB" id="Q081K6"/>
<dbReference type="GO" id="GO:0003677">
    <property type="term" value="F:DNA binding"/>
    <property type="evidence" value="ECO:0007669"/>
    <property type="project" value="UniProtKB-KW"/>
</dbReference>
<dbReference type="Pfam" id="PF03466">
    <property type="entry name" value="LysR_substrate"/>
    <property type="match status" value="1"/>
</dbReference>
<protein>
    <submittedName>
        <fullName evidence="6">Transcriptional regulator, LysR family</fullName>
    </submittedName>
</protein>
<dbReference type="eggNOG" id="COG0583">
    <property type="taxonomic scope" value="Bacteria"/>
</dbReference>
<evidence type="ECO:0000256" key="4">
    <source>
        <dbReference type="ARBA" id="ARBA00023163"/>
    </source>
</evidence>
<dbReference type="InterPro" id="IPR037402">
    <property type="entry name" value="YidZ_PBP2"/>
</dbReference>
<dbReference type="InterPro" id="IPR000847">
    <property type="entry name" value="LysR_HTH_N"/>
</dbReference>
<dbReference type="GO" id="GO:0003700">
    <property type="term" value="F:DNA-binding transcription factor activity"/>
    <property type="evidence" value="ECO:0007669"/>
    <property type="project" value="InterPro"/>
</dbReference>
<dbReference type="Gene3D" id="1.10.10.10">
    <property type="entry name" value="Winged helix-like DNA-binding domain superfamily/Winged helix DNA-binding domain"/>
    <property type="match status" value="1"/>
</dbReference>
<evidence type="ECO:0000259" key="5">
    <source>
        <dbReference type="PROSITE" id="PS50931"/>
    </source>
</evidence>
<keyword evidence="4" id="KW-0804">Transcription</keyword>
<sequence length="326" mass="36768">MNTIHSCVLQIHLTIETKMADTKAIQQLDLNLLKIFEALYSEQNMTLASKSLFITPSAVSHAIKRLRLVLNDPLFVRQGLQMQPTAACQRMAPQLISALNRIRQVLQQCGEFDPLTTEQTFKIAIHEALESQIMPTLIKQVVKLIPHAKIASMSLSRENIARQLANGEVDLAIDVARAVNAPLAHKTLLSDPFCVLIDRRQHAMHLEPSTKLTPTDYANAEHVAVSSRPIGRVMEDILLQQQGVNRHIKYRCQSYQTAAKIVIGSPLMLTLPRSIAEQFIHPDLHVCTMPFELPDIDTHLYWHMNTETDPAFVWLRAQIEMAIIAE</sequence>
<dbReference type="InterPro" id="IPR050389">
    <property type="entry name" value="LysR-type_TF"/>
</dbReference>
<reference evidence="6 7" key="1">
    <citation type="submission" date="2006-08" db="EMBL/GenBank/DDBJ databases">
        <title>Complete sequence of Shewanella frigidimarina NCIMB 400.</title>
        <authorList>
            <consortium name="US DOE Joint Genome Institute"/>
            <person name="Copeland A."/>
            <person name="Lucas S."/>
            <person name="Lapidus A."/>
            <person name="Barry K."/>
            <person name="Detter J.C."/>
            <person name="Glavina del Rio T."/>
            <person name="Hammon N."/>
            <person name="Israni S."/>
            <person name="Dalin E."/>
            <person name="Tice H."/>
            <person name="Pitluck S."/>
            <person name="Fredrickson J.K."/>
            <person name="Kolker E."/>
            <person name="McCuel L.A."/>
            <person name="DiChristina T."/>
            <person name="Nealson K.H."/>
            <person name="Newman D."/>
            <person name="Tiedje J.M."/>
            <person name="Zhou J."/>
            <person name="Romine M.F."/>
            <person name="Culley D.E."/>
            <person name="Serres M."/>
            <person name="Chertkov O."/>
            <person name="Brettin T."/>
            <person name="Bruce D."/>
            <person name="Han C."/>
            <person name="Tapia R."/>
            <person name="Gilna P."/>
            <person name="Schmutz J."/>
            <person name="Larimer F."/>
            <person name="Land M."/>
            <person name="Hauser L."/>
            <person name="Kyrpides N."/>
            <person name="Mikhailova N."/>
            <person name="Richardson P."/>
        </authorList>
    </citation>
    <scope>NUCLEOTIDE SEQUENCE [LARGE SCALE GENOMIC DNA]</scope>
    <source>
        <strain evidence="6 7">NCIMB 400</strain>
    </source>
</reference>
<dbReference type="Gene3D" id="3.40.190.10">
    <property type="entry name" value="Periplasmic binding protein-like II"/>
    <property type="match status" value="2"/>
</dbReference>
<dbReference type="PROSITE" id="PS50931">
    <property type="entry name" value="HTH_LYSR"/>
    <property type="match status" value="1"/>
</dbReference>
<keyword evidence="3" id="KW-0238">DNA-binding</keyword>
<dbReference type="KEGG" id="sfr:Sfri_2213"/>
<dbReference type="EMBL" id="CP000447">
    <property type="protein sequence ID" value="ABI72059.1"/>
    <property type="molecule type" value="Genomic_DNA"/>
</dbReference>
<dbReference type="Proteomes" id="UP000000684">
    <property type="component" value="Chromosome"/>
</dbReference>
<keyword evidence="7" id="KW-1185">Reference proteome</keyword>
<feature type="domain" description="HTH lysR-type" evidence="5">
    <location>
        <begin position="28"/>
        <end position="85"/>
    </location>
</feature>
<keyword evidence="2" id="KW-0805">Transcription regulation</keyword>
<accession>Q081K6</accession>
<dbReference type="DNASU" id="4279125"/>
<name>Q081K6_SHEFN</name>
<dbReference type="Pfam" id="PF00126">
    <property type="entry name" value="HTH_1"/>
    <property type="match status" value="1"/>
</dbReference>
<dbReference type="STRING" id="318167.Sfri_2213"/>
<evidence type="ECO:0000313" key="6">
    <source>
        <dbReference type="EMBL" id="ABI72059.1"/>
    </source>
</evidence>
<dbReference type="PANTHER" id="PTHR30118:SF15">
    <property type="entry name" value="TRANSCRIPTIONAL REGULATORY PROTEIN"/>
    <property type="match status" value="1"/>
</dbReference>
<evidence type="ECO:0000256" key="2">
    <source>
        <dbReference type="ARBA" id="ARBA00023015"/>
    </source>
</evidence>
<proteinExistence type="inferred from homology"/>
<dbReference type="InterPro" id="IPR005119">
    <property type="entry name" value="LysR_subst-bd"/>
</dbReference>
<evidence type="ECO:0000313" key="7">
    <source>
        <dbReference type="Proteomes" id="UP000000684"/>
    </source>
</evidence>
<dbReference type="SUPFAM" id="SSF53850">
    <property type="entry name" value="Periplasmic binding protein-like II"/>
    <property type="match status" value="1"/>
</dbReference>
<evidence type="ECO:0000256" key="1">
    <source>
        <dbReference type="ARBA" id="ARBA00009437"/>
    </source>
</evidence>
<dbReference type="InterPro" id="IPR036390">
    <property type="entry name" value="WH_DNA-bd_sf"/>
</dbReference>
<organism evidence="6 7">
    <name type="scientific">Shewanella frigidimarina (strain NCIMB 400)</name>
    <dbReference type="NCBI Taxonomy" id="318167"/>
    <lineage>
        <taxon>Bacteria</taxon>
        <taxon>Pseudomonadati</taxon>
        <taxon>Pseudomonadota</taxon>
        <taxon>Gammaproteobacteria</taxon>
        <taxon>Alteromonadales</taxon>
        <taxon>Shewanellaceae</taxon>
        <taxon>Shewanella</taxon>
    </lineage>
</organism>
<evidence type="ECO:0000256" key="3">
    <source>
        <dbReference type="ARBA" id="ARBA00023125"/>
    </source>
</evidence>
<dbReference type="PANTHER" id="PTHR30118">
    <property type="entry name" value="HTH-TYPE TRANSCRIPTIONAL REGULATOR LEUO-RELATED"/>
    <property type="match status" value="1"/>
</dbReference>
<dbReference type="InterPro" id="IPR036388">
    <property type="entry name" value="WH-like_DNA-bd_sf"/>
</dbReference>
<dbReference type="CDD" id="cd08417">
    <property type="entry name" value="PBP2_Nitroaromatics_like"/>
    <property type="match status" value="1"/>
</dbReference>
<gene>
    <name evidence="6" type="ordered locus">Sfri_2213</name>
</gene>